<dbReference type="PANTHER" id="PTHR48111">
    <property type="entry name" value="REGULATOR OF RPOS"/>
    <property type="match status" value="1"/>
</dbReference>
<evidence type="ECO:0000259" key="5">
    <source>
        <dbReference type="PROSITE" id="PS51755"/>
    </source>
</evidence>
<organism evidence="6">
    <name type="scientific">Mediterraneibacter gnavus</name>
    <name type="common">Ruminococcus gnavus</name>
    <dbReference type="NCBI Taxonomy" id="33038"/>
    <lineage>
        <taxon>Bacteria</taxon>
        <taxon>Bacillati</taxon>
        <taxon>Bacillota</taxon>
        <taxon>Clostridia</taxon>
        <taxon>Lachnospirales</taxon>
        <taxon>Lachnospiraceae</taxon>
        <taxon>Mediterraneibacter</taxon>
    </lineage>
</organism>
<keyword evidence="3 4" id="KW-0238">DNA-binding</keyword>
<keyword evidence="2" id="KW-0902">Two-component regulatory system</keyword>
<evidence type="ECO:0000256" key="4">
    <source>
        <dbReference type="PROSITE-ProRule" id="PRU01091"/>
    </source>
</evidence>
<evidence type="ECO:0000256" key="2">
    <source>
        <dbReference type="ARBA" id="ARBA00023012"/>
    </source>
</evidence>
<name>A0A6N2ZAL8_MEDGN</name>
<evidence type="ECO:0000256" key="1">
    <source>
        <dbReference type="ARBA" id="ARBA00022553"/>
    </source>
</evidence>
<dbReference type="PROSITE" id="PS51755">
    <property type="entry name" value="OMPR_PHOB"/>
    <property type="match status" value="1"/>
</dbReference>
<dbReference type="SUPFAM" id="SSF46894">
    <property type="entry name" value="C-terminal effector domain of the bipartite response regulators"/>
    <property type="match status" value="1"/>
</dbReference>
<reference evidence="6" key="1">
    <citation type="submission" date="2019-11" db="EMBL/GenBank/DDBJ databases">
        <authorList>
            <person name="Feng L."/>
        </authorList>
    </citation>
    <scope>NUCLEOTIDE SEQUENCE</scope>
    <source>
        <strain evidence="6">RgnavusLFYP36</strain>
    </source>
</reference>
<dbReference type="CDD" id="cd00383">
    <property type="entry name" value="trans_reg_C"/>
    <property type="match status" value="1"/>
</dbReference>
<dbReference type="Pfam" id="PF00486">
    <property type="entry name" value="Trans_reg_C"/>
    <property type="match status" value="1"/>
</dbReference>
<keyword evidence="1" id="KW-0597">Phosphoprotein</keyword>
<dbReference type="GO" id="GO:0006355">
    <property type="term" value="P:regulation of DNA-templated transcription"/>
    <property type="evidence" value="ECO:0007669"/>
    <property type="project" value="InterPro"/>
</dbReference>
<dbReference type="RefSeq" id="WP_009244233.1">
    <property type="nucleotide sequence ID" value="NZ_CABKQB010000002.1"/>
</dbReference>
<protein>
    <submittedName>
        <fullName evidence="6">Sensory transduction protein regX3</fullName>
    </submittedName>
</protein>
<dbReference type="FunFam" id="1.10.10.10:FF:000018">
    <property type="entry name" value="DNA-binding response regulator ResD"/>
    <property type="match status" value="1"/>
</dbReference>
<gene>
    <name evidence="6" type="primary">regX3_3</name>
    <name evidence="6" type="ORF">RGLFYP36_03139</name>
</gene>
<dbReference type="GO" id="GO:0000156">
    <property type="term" value="F:phosphorelay response regulator activity"/>
    <property type="evidence" value="ECO:0007669"/>
    <property type="project" value="TreeGrafter"/>
</dbReference>
<dbReference type="GO" id="GO:0032993">
    <property type="term" value="C:protein-DNA complex"/>
    <property type="evidence" value="ECO:0007669"/>
    <property type="project" value="TreeGrafter"/>
</dbReference>
<dbReference type="AlphaFoldDB" id="A0A6N2ZAL8"/>
<feature type="domain" description="OmpR/PhoB-type" evidence="5">
    <location>
        <begin position="34"/>
        <end position="133"/>
    </location>
</feature>
<evidence type="ECO:0000256" key="3">
    <source>
        <dbReference type="ARBA" id="ARBA00023125"/>
    </source>
</evidence>
<dbReference type="EMBL" id="CACRUU010000021">
    <property type="protein sequence ID" value="VYT76201.1"/>
    <property type="molecule type" value="Genomic_DNA"/>
</dbReference>
<dbReference type="SMART" id="SM00862">
    <property type="entry name" value="Trans_reg_C"/>
    <property type="match status" value="1"/>
</dbReference>
<feature type="DNA-binding region" description="OmpR/PhoB-type" evidence="4">
    <location>
        <begin position="34"/>
        <end position="133"/>
    </location>
</feature>
<dbReference type="GO" id="GO:0000976">
    <property type="term" value="F:transcription cis-regulatory region binding"/>
    <property type="evidence" value="ECO:0007669"/>
    <property type="project" value="TreeGrafter"/>
</dbReference>
<dbReference type="InterPro" id="IPR001867">
    <property type="entry name" value="OmpR/PhoB-type_DNA-bd"/>
</dbReference>
<sequence>MELLLRLYEGNKIKSETSIYQLEYTDEIRNQNSKGILVYKGLELNVLERNVNLNKKQVPFTSKEFEILFFLASYPGQVFTHRQIYEAVWGKEYFRDEGNVTAHIGRIRKKIEPDPRNPIFIQTVRGIGYKFAKK</sequence>
<accession>A0A6N2ZAL8</accession>
<dbReference type="InterPro" id="IPR039420">
    <property type="entry name" value="WalR-like"/>
</dbReference>
<dbReference type="Gene3D" id="1.10.10.10">
    <property type="entry name" value="Winged helix-like DNA-binding domain superfamily/Winged helix DNA-binding domain"/>
    <property type="match status" value="1"/>
</dbReference>
<dbReference type="GO" id="GO:0005829">
    <property type="term" value="C:cytosol"/>
    <property type="evidence" value="ECO:0007669"/>
    <property type="project" value="TreeGrafter"/>
</dbReference>
<proteinExistence type="predicted"/>
<evidence type="ECO:0000313" key="6">
    <source>
        <dbReference type="EMBL" id="VYT76201.1"/>
    </source>
</evidence>
<dbReference type="InterPro" id="IPR036388">
    <property type="entry name" value="WH-like_DNA-bd_sf"/>
</dbReference>
<dbReference type="PANTHER" id="PTHR48111:SF2">
    <property type="entry name" value="RESPONSE REGULATOR SAER"/>
    <property type="match status" value="1"/>
</dbReference>
<dbReference type="InterPro" id="IPR016032">
    <property type="entry name" value="Sig_transdc_resp-reg_C-effctor"/>
</dbReference>